<gene>
    <name evidence="3" type="ORF">AAHA92_25284</name>
</gene>
<feature type="region of interest" description="Disordered" evidence="2">
    <location>
        <begin position="780"/>
        <end position="819"/>
    </location>
</feature>
<feature type="compositionally biased region" description="Low complexity" evidence="2">
    <location>
        <begin position="157"/>
        <end position="167"/>
    </location>
</feature>
<keyword evidence="1" id="KW-0175">Coiled coil</keyword>
<accession>A0ABD1GB94</accession>
<feature type="compositionally biased region" description="Basic and acidic residues" evidence="2">
    <location>
        <begin position="448"/>
        <end position="469"/>
    </location>
</feature>
<feature type="compositionally biased region" description="Polar residues" evidence="2">
    <location>
        <begin position="310"/>
        <end position="319"/>
    </location>
</feature>
<feature type="compositionally biased region" description="Polar residues" evidence="2">
    <location>
        <begin position="420"/>
        <end position="433"/>
    </location>
</feature>
<dbReference type="SUPFAM" id="SSF46565">
    <property type="entry name" value="Chaperone J-domain"/>
    <property type="match status" value="1"/>
</dbReference>
<evidence type="ECO:0000256" key="1">
    <source>
        <dbReference type="ARBA" id="ARBA00023054"/>
    </source>
</evidence>
<dbReference type="Proteomes" id="UP001567538">
    <property type="component" value="Unassembled WGS sequence"/>
</dbReference>
<feature type="compositionally biased region" description="Polar residues" evidence="2">
    <location>
        <begin position="331"/>
        <end position="346"/>
    </location>
</feature>
<proteinExistence type="predicted"/>
<feature type="region of interest" description="Disordered" evidence="2">
    <location>
        <begin position="9"/>
        <end position="56"/>
    </location>
</feature>
<reference evidence="3 4" key="1">
    <citation type="submission" date="2024-06" db="EMBL/GenBank/DDBJ databases">
        <title>A chromosome level genome sequence of Diviner's sage (Salvia divinorum).</title>
        <authorList>
            <person name="Ford S.A."/>
            <person name="Ro D.-K."/>
            <person name="Ness R.W."/>
            <person name="Phillips M.A."/>
        </authorList>
    </citation>
    <scope>NUCLEOTIDE SEQUENCE [LARGE SCALE GENOMIC DNA]</scope>
    <source>
        <strain evidence="3">SAF-2024a</strain>
        <tissue evidence="3">Leaf</tissue>
    </source>
</reference>
<keyword evidence="4" id="KW-1185">Reference proteome</keyword>
<feature type="compositionally biased region" description="Basic and acidic residues" evidence="2">
    <location>
        <begin position="485"/>
        <end position="515"/>
    </location>
</feature>
<evidence type="ECO:0000313" key="3">
    <source>
        <dbReference type="EMBL" id="KAL1541010.1"/>
    </source>
</evidence>
<feature type="region of interest" description="Disordered" evidence="2">
    <location>
        <begin position="100"/>
        <end position="763"/>
    </location>
</feature>
<feature type="compositionally biased region" description="Polar residues" evidence="2">
    <location>
        <begin position="716"/>
        <end position="763"/>
    </location>
</feature>
<comment type="caution">
    <text evidence="3">The sequence shown here is derived from an EMBL/GenBank/DDBJ whole genome shotgun (WGS) entry which is preliminary data.</text>
</comment>
<evidence type="ECO:0000313" key="4">
    <source>
        <dbReference type="Proteomes" id="UP001567538"/>
    </source>
</evidence>
<sequence>MDDLDVLARDFGLGARGKSNPMRSTAQERRSMDDPLFSDVFGGQPKYTSSSNFGGINKQSDFDYDSIFKSSAAAEPPKNSNSNISSMPVYDKPVYDEDIFDGLPGLKSKSPPPSMKFDDDMFVSMPSPSMGNGRNREYDDLLGNLGRKEKVGDENISSGAKSSSTSKGYDDLLAGFGSSNSPVRDRNRPAPAPAPESGWSSMPISGLKNGLDDPFVVLGSSSTPHSSFTVSKDPLEEISKFNKSRSTRAEVSSGSGGAFDYIDPLSTFAKPASLSSGKDKREKDGSPSRSETPKPATAREPMENSYFGYTESNNMNNVPVDQEPPLFDVPNVSSDYQKSSGQTSPPQYFETVSEVDMSPTAGQGNKSDELWLTVSEIPLFTQPTAAPPPSRPPPPIPRQASMSETGSFPSSFQKKGDGFVSSSNYNQPTQTRPSAKGPPVSQFDELEDFARGRSHNSFDESANLHHSTEANDFSTADASAAAMKDAMDKAEAKFRHAKEVREREYAKASRNREPGPIENDEQDGQEEYRESQERLNRERRQKEEEEREQRRLEKEKLRETEREKARQAVERATREARERAAAEARERATAEARLKAERAAVEKANAEARGRAERAAVQRAQAEARERAAAEAKGRAEKAAAEARERAAAETKEKEARERSAAARAEADARRRTERAAVERAAAEARERAAAEARERAALAAKMNQQKNDNDLESFFSVNRANSAPRARTSSNDPFFDQQFQSKGESGRTPSSTGASSNLKKASSTTNFVDDLSSIFGATPASGEFQEVEGENEERRRARMERHQRTQERAAKALAEKNQRDLQAQREQEERHRIAETLDFEIKRWAAGKETNLRALLSTLQYVLWPECGWQPVSLTDLITGASVKKVYRKATLCIHPDKVQQKGATLQQKYIAEKVFDLLKEAWNKFNSEELF</sequence>
<feature type="compositionally biased region" description="Pro residues" evidence="2">
    <location>
        <begin position="385"/>
        <end position="397"/>
    </location>
</feature>
<feature type="compositionally biased region" description="Basic and acidic residues" evidence="2">
    <location>
        <begin position="277"/>
        <end position="286"/>
    </location>
</feature>
<dbReference type="FunFam" id="1.10.287.110:FF:000009">
    <property type="entry name" value="Auxilin-related protein 1"/>
    <property type="match status" value="1"/>
</dbReference>
<feature type="compositionally biased region" description="Basic and acidic residues" evidence="2">
    <location>
        <begin position="793"/>
        <end position="819"/>
    </location>
</feature>
<dbReference type="EMBL" id="JBEAFC010000009">
    <property type="protein sequence ID" value="KAL1541010.1"/>
    <property type="molecule type" value="Genomic_DNA"/>
</dbReference>
<dbReference type="PANTHER" id="PTHR23172:SF19">
    <property type="entry name" value="J DOMAIN-CONTAINING PROTEIN"/>
    <property type="match status" value="1"/>
</dbReference>
<name>A0ABD1GB94_SALDI</name>
<evidence type="ECO:0000256" key="2">
    <source>
        <dbReference type="SAM" id="MobiDB-lite"/>
    </source>
</evidence>
<dbReference type="PANTHER" id="PTHR23172">
    <property type="entry name" value="AUXILIN/CYCLIN G-ASSOCIATED KINASE-RELATED"/>
    <property type="match status" value="1"/>
</dbReference>
<dbReference type="Gene3D" id="1.10.287.110">
    <property type="entry name" value="DnaJ domain"/>
    <property type="match status" value="1"/>
</dbReference>
<protein>
    <submittedName>
        <fullName evidence="3">Auxilin-related protein 2-like isoform X1</fullName>
    </submittedName>
</protein>
<dbReference type="AlphaFoldDB" id="A0ABD1GB94"/>
<dbReference type="InterPro" id="IPR036869">
    <property type="entry name" value="J_dom_sf"/>
</dbReference>
<feature type="compositionally biased region" description="Basic and acidic residues" evidence="2">
    <location>
        <begin position="526"/>
        <end position="697"/>
    </location>
</feature>
<feature type="compositionally biased region" description="Polar residues" evidence="2">
    <location>
        <begin position="402"/>
        <end position="413"/>
    </location>
</feature>
<feature type="compositionally biased region" description="Polar residues" evidence="2">
    <location>
        <begin position="46"/>
        <end position="56"/>
    </location>
</feature>
<organism evidence="3 4">
    <name type="scientific">Salvia divinorum</name>
    <name type="common">Maria pastora</name>
    <name type="synonym">Diviner's sage</name>
    <dbReference type="NCBI Taxonomy" id="28513"/>
    <lineage>
        <taxon>Eukaryota</taxon>
        <taxon>Viridiplantae</taxon>
        <taxon>Streptophyta</taxon>
        <taxon>Embryophyta</taxon>
        <taxon>Tracheophyta</taxon>
        <taxon>Spermatophyta</taxon>
        <taxon>Magnoliopsida</taxon>
        <taxon>eudicotyledons</taxon>
        <taxon>Gunneridae</taxon>
        <taxon>Pentapetalae</taxon>
        <taxon>asterids</taxon>
        <taxon>lamiids</taxon>
        <taxon>Lamiales</taxon>
        <taxon>Lamiaceae</taxon>
        <taxon>Nepetoideae</taxon>
        <taxon>Mentheae</taxon>
        <taxon>Salviinae</taxon>
        <taxon>Salvia</taxon>
        <taxon>Salvia subgen. Calosphace</taxon>
    </lineage>
</organism>
<feature type="compositionally biased region" description="Low complexity" evidence="2">
    <location>
        <begin position="220"/>
        <end position="231"/>
    </location>
</feature>